<sequence>MKKDIKGVVVPLITPLKDRATVDKEGLERLIDYVVDGGVDSLFVLGTTGEGPGLSNEVKNEVIVYTNHFLRGRTKNLIGITDTSPEESIKWSRIAADNGADAVVLAPPPYFPYTQKELVTYVRYVIRHSPLPVILYNIPRLTKTVFETEAIKHLMDEKGVIGFKDSSKDWEYFKDVLHVTKQRPDWTLLTGTEELLAQSMEAGADGGVLGGANIFPKLLSDFYAAIKRKNAREVSALEGILSDCRPIYAMGCGATSSIQVIKYVLEQQGICQRMMTQPFNDLDEDAGRRVSERIALYVNNRQSIN</sequence>
<reference evidence="4 5" key="1">
    <citation type="submission" date="2020-08" db="EMBL/GenBank/DDBJ databases">
        <title>Sphingobacterium sp. DN00404 isolated from aquaculture water.</title>
        <authorList>
            <person name="Zhang M."/>
        </authorList>
    </citation>
    <scope>NUCLEOTIDE SEQUENCE [LARGE SCALE GENOMIC DNA]</scope>
    <source>
        <strain evidence="4 5">KCTC 42746</strain>
    </source>
</reference>
<keyword evidence="1 3" id="KW-0456">Lyase</keyword>
<dbReference type="InterPro" id="IPR013785">
    <property type="entry name" value="Aldolase_TIM"/>
</dbReference>
<dbReference type="Proteomes" id="UP000651112">
    <property type="component" value="Unassembled WGS sequence"/>
</dbReference>
<comment type="similarity">
    <text evidence="3">Belongs to the DapA family.</text>
</comment>
<proteinExistence type="inferred from homology"/>
<evidence type="ECO:0000256" key="2">
    <source>
        <dbReference type="ARBA" id="ARBA00023270"/>
    </source>
</evidence>
<dbReference type="PIRSF" id="PIRSF001365">
    <property type="entry name" value="DHDPS"/>
    <property type="match status" value="1"/>
</dbReference>
<protein>
    <submittedName>
        <fullName evidence="4">Dihydrodipicolinate synthase family protein</fullName>
    </submittedName>
</protein>
<dbReference type="PANTHER" id="PTHR42849:SF1">
    <property type="entry name" value="N-ACETYLNEURAMINATE LYASE"/>
    <property type="match status" value="1"/>
</dbReference>
<evidence type="ECO:0000256" key="3">
    <source>
        <dbReference type="PIRNR" id="PIRNR001365"/>
    </source>
</evidence>
<gene>
    <name evidence="4" type="ORF">H8B21_12195</name>
</gene>
<dbReference type="PROSITE" id="PS00666">
    <property type="entry name" value="DHDPS_2"/>
    <property type="match status" value="1"/>
</dbReference>
<dbReference type="InterPro" id="IPR002220">
    <property type="entry name" value="DapA-like"/>
</dbReference>
<name>A0ABR7XTV3_9SPHI</name>
<evidence type="ECO:0000313" key="5">
    <source>
        <dbReference type="Proteomes" id="UP000651112"/>
    </source>
</evidence>
<dbReference type="PRINTS" id="PR00146">
    <property type="entry name" value="DHPICSNTHASE"/>
</dbReference>
<dbReference type="Gene3D" id="3.20.20.70">
    <property type="entry name" value="Aldolase class I"/>
    <property type="match status" value="1"/>
</dbReference>
<evidence type="ECO:0000256" key="1">
    <source>
        <dbReference type="ARBA" id="ARBA00023239"/>
    </source>
</evidence>
<dbReference type="PANTHER" id="PTHR42849">
    <property type="entry name" value="N-ACETYLNEURAMINATE LYASE"/>
    <property type="match status" value="1"/>
</dbReference>
<keyword evidence="2" id="KW-0704">Schiff base</keyword>
<evidence type="ECO:0000313" key="4">
    <source>
        <dbReference type="EMBL" id="MBD1422332.1"/>
    </source>
</evidence>
<keyword evidence="5" id="KW-1185">Reference proteome</keyword>
<accession>A0ABR7XTV3</accession>
<dbReference type="SMART" id="SM01130">
    <property type="entry name" value="DHDPS"/>
    <property type="match status" value="1"/>
</dbReference>
<dbReference type="InterPro" id="IPR020625">
    <property type="entry name" value="Schiff_base-form_aldolases_AS"/>
</dbReference>
<organism evidence="4 5">
    <name type="scientific">Sphingobacterium chuzhouense</name>
    <dbReference type="NCBI Taxonomy" id="1742264"/>
    <lineage>
        <taxon>Bacteria</taxon>
        <taxon>Pseudomonadati</taxon>
        <taxon>Bacteroidota</taxon>
        <taxon>Sphingobacteriia</taxon>
        <taxon>Sphingobacteriales</taxon>
        <taxon>Sphingobacteriaceae</taxon>
        <taxon>Sphingobacterium</taxon>
    </lineage>
</organism>
<dbReference type="Pfam" id="PF00701">
    <property type="entry name" value="DHDPS"/>
    <property type="match status" value="1"/>
</dbReference>
<dbReference type="EMBL" id="JACNYL010000003">
    <property type="protein sequence ID" value="MBD1422332.1"/>
    <property type="molecule type" value="Genomic_DNA"/>
</dbReference>
<dbReference type="RefSeq" id="WP_190314072.1">
    <property type="nucleotide sequence ID" value="NZ_JACNYL010000003.1"/>
</dbReference>
<dbReference type="SUPFAM" id="SSF51569">
    <property type="entry name" value="Aldolase"/>
    <property type="match status" value="1"/>
</dbReference>
<comment type="caution">
    <text evidence="4">The sequence shown here is derived from an EMBL/GenBank/DDBJ whole genome shotgun (WGS) entry which is preliminary data.</text>
</comment>
<dbReference type="CDD" id="cd00408">
    <property type="entry name" value="DHDPS-like"/>
    <property type="match status" value="1"/>
</dbReference>